<comment type="caution">
    <text evidence="1">The sequence shown here is derived from an EMBL/GenBank/DDBJ whole genome shotgun (WGS) entry which is preliminary data.</text>
</comment>
<sequence length="230" mass="24404">MTQETLGLAGSPPLVFYGLDKAPQDAGRFDHLPRVPLLPGEALRLNAEAFDLPAPAIGQDIAPGPRLAGHLKHLSGNWSRLGGLFIDGYFAHLQGLIAAHRAEIAARWAAMAGLFAPEDVLYSAPLPLPRALLPLPAEGGGIDHVPVDMFFWLGAGHAKAVLFAPSPLLPAAERRRRERLAAAGLEVRVLAAADLARPGAFADLLGERGNGFWRDEVLPAAPGAPRLPEF</sequence>
<organism evidence="1 2">
    <name type="scientific">Ancylobacter oerskovii</name>
    <dbReference type="NCBI Taxonomy" id="459519"/>
    <lineage>
        <taxon>Bacteria</taxon>
        <taxon>Pseudomonadati</taxon>
        <taxon>Pseudomonadota</taxon>
        <taxon>Alphaproteobacteria</taxon>
        <taxon>Hyphomicrobiales</taxon>
        <taxon>Xanthobacteraceae</taxon>
        <taxon>Ancylobacter</taxon>
    </lineage>
</organism>
<reference evidence="2" key="1">
    <citation type="journal article" date="2019" name="Int. J. Syst. Evol. Microbiol.">
        <title>The Global Catalogue of Microorganisms (GCM) 10K type strain sequencing project: providing services to taxonomists for standard genome sequencing and annotation.</title>
        <authorList>
            <consortium name="The Broad Institute Genomics Platform"/>
            <consortium name="The Broad Institute Genome Sequencing Center for Infectious Disease"/>
            <person name="Wu L."/>
            <person name="Ma J."/>
        </authorList>
    </citation>
    <scope>NUCLEOTIDE SEQUENCE [LARGE SCALE GENOMIC DNA]</scope>
    <source>
        <strain evidence="2">CCM 7435</strain>
    </source>
</reference>
<dbReference type="EMBL" id="JBHUHD010000001">
    <property type="protein sequence ID" value="MFD2141158.1"/>
    <property type="molecule type" value="Genomic_DNA"/>
</dbReference>
<accession>A0ABW4YY03</accession>
<name>A0ABW4YY03_9HYPH</name>
<protein>
    <submittedName>
        <fullName evidence="1">Uncharacterized protein</fullName>
    </submittedName>
</protein>
<dbReference type="Proteomes" id="UP001597299">
    <property type="component" value="Unassembled WGS sequence"/>
</dbReference>
<evidence type="ECO:0000313" key="2">
    <source>
        <dbReference type="Proteomes" id="UP001597299"/>
    </source>
</evidence>
<evidence type="ECO:0000313" key="1">
    <source>
        <dbReference type="EMBL" id="MFD2141158.1"/>
    </source>
</evidence>
<proteinExistence type="predicted"/>
<dbReference type="RefSeq" id="WP_213350317.1">
    <property type="nucleotide sequence ID" value="NZ_JAHBGB010000002.1"/>
</dbReference>
<gene>
    <name evidence="1" type="ORF">ACFSNC_12145</name>
</gene>
<keyword evidence="2" id="KW-1185">Reference proteome</keyword>